<comment type="caution">
    <text evidence="1">The sequence shown here is derived from an EMBL/GenBank/DDBJ whole genome shotgun (WGS) entry which is preliminary data.</text>
</comment>
<organism evidence="1 2">
    <name type="scientific">Hibiscus sabdariffa</name>
    <name type="common">roselle</name>
    <dbReference type="NCBI Taxonomy" id="183260"/>
    <lineage>
        <taxon>Eukaryota</taxon>
        <taxon>Viridiplantae</taxon>
        <taxon>Streptophyta</taxon>
        <taxon>Embryophyta</taxon>
        <taxon>Tracheophyta</taxon>
        <taxon>Spermatophyta</taxon>
        <taxon>Magnoliopsida</taxon>
        <taxon>eudicotyledons</taxon>
        <taxon>Gunneridae</taxon>
        <taxon>Pentapetalae</taxon>
        <taxon>rosids</taxon>
        <taxon>malvids</taxon>
        <taxon>Malvales</taxon>
        <taxon>Malvaceae</taxon>
        <taxon>Malvoideae</taxon>
        <taxon>Hibiscus</taxon>
    </lineage>
</organism>
<name>A0ABR2G6B1_9ROSI</name>
<dbReference type="PANTHER" id="PTHR36617">
    <property type="entry name" value="PROTEIN, PUTATIVE-RELATED"/>
    <property type="match status" value="1"/>
</dbReference>
<gene>
    <name evidence="1" type="ORF">V6N12_064546</name>
</gene>
<evidence type="ECO:0000313" key="1">
    <source>
        <dbReference type="EMBL" id="KAK8596046.1"/>
    </source>
</evidence>
<dbReference type="EMBL" id="JBBPBM010000002">
    <property type="protein sequence ID" value="KAK8596046.1"/>
    <property type="molecule type" value="Genomic_DNA"/>
</dbReference>
<dbReference type="PANTHER" id="PTHR36617:SF16">
    <property type="entry name" value="OS04G0516500 PROTEIN"/>
    <property type="match status" value="1"/>
</dbReference>
<sequence length="423" mass="47686">MVSNYLQSAVGGRRKVGVLKVLKGAKWAIKEWTSLKSLSARNCVGSLEKRIHDLELEQAQGLGDSDSIRQIATLRGSELSMTKVSHLQFADDFMVFCEASLEQLNLKKCRIFGINVPDLDLECWVDVIGCKVGKSMALWDPVVDKIVEVPLRVSFPRVFVVCSSKHDFIADFGSKVDGTWSWAIPLRRQLFDWEVEQWNSLMTLLHGFQGNNFIRDWVRWAETGDGSFSVMSLVNKVNDFPSLVGEWALLVWRRVAPLKVEVFTWLVIRQRILVRVELAARARNDIIFSNVRFDFVQLLFLVKPCVASWYKAKFLDFIGSVNDLIVDPSVAYRVGFSKARVEEVRAWEAPPSGFLKLNVDGAMAECDSTVALDWISLSAPCPSAFDPLVRSCRELVFSHSVVLRHVSRCLDVEADLLAKKGIG</sequence>
<evidence type="ECO:0000313" key="2">
    <source>
        <dbReference type="Proteomes" id="UP001472677"/>
    </source>
</evidence>
<protein>
    <recommendedName>
        <fullName evidence="3">Reverse transcriptase zinc-binding domain-containing protein</fullName>
    </recommendedName>
</protein>
<accession>A0ABR2G6B1</accession>
<evidence type="ECO:0008006" key="3">
    <source>
        <dbReference type="Google" id="ProtNLM"/>
    </source>
</evidence>
<keyword evidence="2" id="KW-1185">Reference proteome</keyword>
<reference evidence="1 2" key="1">
    <citation type="journal article" date="2024" name="G3 (Bethesda)">
        <title>Genome assembly of Hibiscus sabdariffa L. provides insights into metabolisms of medicinal natural products.</title>
        <authorList>
            <person name="Kim T."/>
        </authorList>
    </citation>
    <scope>NUCLEOTIDE SEQUENCE [LARGE SCALE GENOMIC DNA]</scope>
    <source>
        <strain evidence="1">TK-2024</strain>
        <tissue evidence="1">Old leaves</tissue>
    </source>
</reference>
<proteinExistence type="predicted"/>
<dbReference type="Proteomes" id="UP001472677">
    <property type="component" value="Unassembled WGS sequence"/>
</dbReference>